<evidence type="ECO:0000313" key="3">
    <source>
        <dbReference type="Proteomes" id="UP000280726"/>
    </source>
</evidence>
<dbReference type="GO" id="GO:0016137">
    <property type="term" value="P:glycoside metabolic process"/>
    <property type="evidence" value="ECO:0007669"/>
    <property type="project" value="UniProtKB-ARBA"/>
</dbReference>
<dbReference type="Gene3D" id="3.40.50.10320">
    <property type="entry name" value="LmbE-like"/>
    <property type="match status" value="1"/>
</dbReference>
<dbReference type="PANTHER" id="PTHR12993:SF11">
    <property type="entry name" value="N-ACETYLGLUCOSAMINYL-PHOSPHATIDYLINOSITOL DE-N-ACETYLASE"/>
    <property type="match status" value="1"/>
</dbReference>
<dbReference type="Pfam" id="PF02585">
    <property type="entry name" value="PIG-L"/>
    <property type="match status" value="1"/>
</dbReference>
<dbReference type="InterPro" id="IPR003737">
    <property type="entry name" value="GlcNAc_PI_deacetylase-related"/>
</dbReference>
<evidence type="ECO:0000256" key="1">
    <source>
        <dbReference type="ARBA" id="ARBA00022833"/>
    </source>
</evidence>
<name>A0A3N5A4J4_9MICO</name>
<reference evidence="2 3" key="1">
    <citation type="submission" date="2018-11" db="EMBL/GenBank/DDBJ databases">
        <title>Sequencing the genomes of 1000 actinobacteria strains.</title>
        <authorList>
            <person name="Klenk H.-P."/>
        </authorList>
    </citation>
    <scope>NUCLEOTIDE SEQUENCE [LARGE SCALE GENOMIC DNA]</scope>
    <source>
        <strain evidence="2 3">DSM 14418</strain>
    </source>
</reference>
<dbReference type="RefSeq" id="WP_246005996.1">
    <property type="nucleotide sequence ID" value="NZ_RKRA01000001.1"/>
</dbReference>
<gene>
    <name evidence="2" type="ORF">EDD32_1161</name>
</gene>
<dbReference type="SUPFAM" id="SSF102588">
    <property type="entry name" value="LmbE-like"/>
    <property type="match status" value="1"/>
</dbReference>
<dbReference type="InterPro" id="IPR024078">
    <property type="entry name" value="LmbE-like_dom_sf"/>
</dbReference>
<dbReference type="AlphaFoldDB" id="A0A3N5A4J4"/>
<dbReference type="GO" id="GO:0016811">
    <property type="term" value="F:hydrolase activity, acting on carbon-nitrogen (but not peptide) bonds, in linear amides"/>
    <property type="evidence" value="ECO:0007669"/>
    <property type="project" value="TreeGrafter"/>
</dbReference>
<dbReference type="PANTHER" id="PTHR12993">
    <property type="entry name" value="N-ACETYLGLUCOSAMINYL-PHOSPHATIDYLINOSITOL DE-N-ACETYLASE-RELATED"/>
    <property type="match status" value="1"/>
</dbReference>
<comment type="caution">
    <text evidence="2">The sequence shown here is derived from an EMBL/GenBank/DDBJ whole genome shotgun (WGS) entry which is preliminary data.</text>
</comment>
<accession>A0A3N5A4J4</accession>
<organism evidence="2 3">
    <name type="scientific">Georgenia muralis</name>
    <dbReference type="NCBI Taxonomy" id="154117"/>
    <lineage>
        <taxon>Bacteria</taxon>
        <taxon>Bacillati</taxon>
        <taxon>Actinomycetota</taxon>
        <taxon>Actinomycetes</taxon>
        <taxon>Micrococcales</taxon>
        <taxon>Bogoriellaceae</taxon>
        <taxon>Georgenia</taxon>
    </lineage>
</organism>
<keyword evidence="1" id="KW-0862">Zinc</keyword>
<dbReference type="Proteomes" id="UP000280726">
    <property type="component" value="Unassembled WGS sequence"/>
</dbReference>
<protein>
    <submittedName>
        <fullName evidence="2">LmbE family N-acetylglucosaminyl deacetylase</fullName>
    </submittedName>
</protein>
<proteinExistence type="predicted"/>
<evidence type="ECO:0000313" key="2">
    <source>
        <dbReference type="EMBL" id="RPF26711.1"/>
    </source>
</evidence>
<keyword evidence="3" id="KW-1185">Reference proteome</keyword>
<dbReference type="EMBL" id="RKRA01000001">
    <property type="protein sequence ID" value="RPF26711.1"/>
    <property type="molecule type" value="Genomic_DNA"/>
</dbReference>
<sequence>MSVSTETTRPSVPGLPPWRRALVVVAHPDDESFGLGAVIDRLVSAGTAVEVLCLTHGEASTLHGVEGDLAVLRAAELDRAAEALGISRTVLRSYPDGGLGGVGTDLLAEEVVAALGDGDLPDALLTFDPSGITGHPDHRAATDAALAAAARLDLPVLGWTLPADVARDLAEEFGAPFAGHGPDDVDLVLPVTRRRQRVAAAAHASQALPESVLWRRLELLGDVEHLRWLRPPARA</sequence>